<organism evidence="1 2">
    <name type="scientific">Brachionus plicatilis</name>
    <name type="common">Marine rotifer</name>
    <name type="synonym">Brachionus muelleri</name>
    <dbReference type="NCBI Taxonomy" id="10195"/>
    <lineage>
        <taxon>Eukaryota</taxon>
        <taxon>Metazoa</taxon>
        <taxon>Spiralia</taxon>
        <taxon>Gnathifera</taxon>
        <taxon>Rotifera</taxon>
        <taxon>Eurotatoria</taxon>
        <taxon>Monogononta</taxon>
        <taxon>Pseudotrocha</taxon>
        <taxon>Ploima</taxon>
        <taxon>Brachionidae</taxon>
        <taxon>Brachionus</taxon>
    </lineage>
</organism>
<keyword evidence="2" id="KW-1185">Reference proteome</keyword>
<name>A0A3M7SRA6_BRAPC</name>
<reference evidence="1 2" key="1">
    <citation type="journal article" date="2018" name="Sci. Rep.">
        <title>Genomic signatures of local adaptation to the degree of environmental predictability in rotifers.</title>
        <authorList>
            <person name="Franch-Gras L."/>
            <person name="Hahn C."/>
            <person name="Garcia-Roger E.M."/>
            <person name="Carmona M.J."/>
            <person name="Serra M."/>
            <person name="Gomez A."/>
        </authorList>
    </citation>
    <scope>NUCLEOTIDE SEQUENCE [LARGE SCALE GENOMIC DNA]</scope>
    <source>
        <strain evidence="1">HYR1</strain>
    </source>
</reference>
<dbReference type="EMBL" id="REGN01000876">
    <property type="protein sequence ID" value="RNA38401.1"/>
    <property type="molecule type" value="Genomic_DNA"/>
</dbReference>
<proteinExistence type="predicted"/>
<evidence type="ECO:0000313" key="2">
    <source>
        <dbReference type="Proteomes" id="UP000276133"/>
    </source>
</evidence>
<sequence length="80" mass="9346">MINKKLRPRRDESNDIMIRSNEVLSPTYFYYSIQHMFKMPFDLTQLTTGGHNCKSVFILYRAKAPSVEKNEVTDSTILKS</sequence>
<dbReference type="Proteomes" id="UP000276133">
    <property type="component" value="Unassembled WGS sequence"/>
</dbReference>
<accession>A0A3M7SRA6</accession>
<comment type="caution">
    <text evidence="1">The sequence shown here is derived from an EMBL/GenBank/DDBJ whole genome shotgun (WGS) entry which is preliminary data.</text>
</comment>
<protein>
    <submittedName>
        <fullName evidence="1">Uncharacterized protein</fullName>
    </submittedName>
</protein>
<dbReference type="AlphaFoldDB" id="A0A3M7SRA6"/>
<evidence type="ECO:0000313" key="1">
    <source>
        <dbReference type="EMBL" id="RNA38401.1"/>
    </source>
</evidence>
<gene>
    <name evidence="1" type="ORF">BpHYR1_011626</name>
</gene>